<feature type="transmembrane region" description="Helical" evidence="9">
    <location>
        <begin position="242"/>
        <end position="265"/>
    </location>
</feature>
<comment type="caution">
    <text evidence="11">The sequence shown here is derived from an EMBL/GenBank/DDBJ whole genome shotgun (WGS) entry which is preliminary data.</text>
</comment>
<evidence type="ECO:0000259" key="10">
    <source>
        <dbReference type="Pfam" id="PF00535"/>
    </source>
</evidence>
<evidence type="ECO:0000256" key="9">
    <source>
        <dbReference type="SAM" id="Phobius"/>
    </source>
</evidence>
<feature type="transmembrane region" description="Helical" evidence="9">
    <location>
        <begin position="285"/>
        <end position="310"/>
    </location>
</feature>
<dbReference type="EMBL" id="JBHTII010000001">
    <property type="protein sequence ID" value="MFD0789071.1"/>
    <property type="molecule type" value="Genomic_DNA"/>
</dbReference>
<evidence type="ECO:0000313" key="12">
    <source>
        <dbReference type="Proteomes" id="UP001597055"/>
    </source>
</evidence>
<dbReference type="RefSeq" id="WP_204979977.1">
    <property type="nucleotide sequence ID" value="NZ_JBHTII010000001.1"/>
</dbReference>
<accession>A0ABW3ADK7</accession>
<feature type="domain" description="Glycosyltransferase 2-like" evidence="10">
    <location>
        <begin position="12"/>
        <end position="151"/>
    </location>
</feature>
<dbReference type="GO" id="GO:0016757">
    <property type="term" value="F:glycosyltransferase activity"/>
    <property type="evidence" value="ECO:0007669"/>
    <property type="project" value="UniProtKB-KW"/>
</dbReference>
<name>A0ABW3ADK7_9MICO</name>
<evidence type="ECO:0000256" key="2">
    <source>
        <dbReference type="ARBA" id="ARBA00022475"/>
    </source>
</evidence>
<dbReference type="SUPFAM" id="SSF53448">
    <property type="entry name" value="Nucleotide-diphospho-sugar transferases"/>
    <property type="match status" value="1"/>
</dbReference>
<keyword evidence="7 9" id="KW-1133">Transmembrane helix</keyword>
<comment type="similarity">
    <text evidence="1">Belongs to the glycosyltransferase 2 family.</text>
</comment>
<evidence type="ECO:0000313" key="11">
    <source>
        <dbReference type="EMBL" id="MFD0789071.1"/>
    </source>
</evidence>
<gene>
    <name evidence="11" type="ORF">ACFQ0P_01570</name>
</gene>
<keyword evidence="2" id="KW-1003">Cell membrane</keyword>
<proteinExistence type="inferred from homology"/>
<dbReference type="EC" id="2.4.-.-" evidence="11"/>
<dbReference type="InterPro" id="IPR001173">
    <property type="entry name" value="Glyco_trans_2-like"/>
</dbReference>
<dbReference type="PANTHER" id="PTHR48090:SF3">
    <property type="entry name" value="UNDECAPRENYL-PHOSPHATE 4-DEOXY-4-FORMAMIDO-L-ARABINOSE TRANSFERASE"/>
    <property type="match status" value="1"/>
</dbReference>
<dbReference type="Proteomes" id="UP001597055">
    <property type="component" value="Unassembled WGS sequence"/>
</dbReference>
<evidence type="ECO:0000256" key="4">
    <source>
        <dbReference type="ARBA" id="ARBA00022679"/>
    </source>
</evidence>
<keyword evidence="3 11" id="KW-0328">Glycosyltransferase</keyword>
<keyword evidence="5 9" id="KW-0812">Transmembrane</keyword>
<dbReference type="InterPro" id="IPR050256">
    <property type="entry name" value="Glycosyltransferase_2"/>
</dbReference>
<dbReference type="Gene3D" id="3.90.550.10">
    <property type="entry name" value="Spore Coat Polysaccharide Biosynthesis Protein SpsA, Chain A"/>
    <property type="match status" value="1"/>
</dbReference>
<keyword evidence="6" id="KW-0448">Lipopolysaccharide biosynthesis</keyword>
<dbReference type="PANTHER" id="PTHR48090">
    <property type="entry name" value="UNDECAPRENYL-PHOSPHATE 4-DEOXY-4-FORMAMIDO-L-ARABINOSE TRANSFERASE-RELATED"/>
    <property type="match status" value="1"/>
</dbReference>
<evidence type="ECO:0000256" key="3">
    <source>
        <dbReference type="ARBA" id="ARBA00022676"/>
    </source>
</evidence>
<evidence type="ECO:0000256" key="1">
    <source>
        <dbReference type="ARBA" id="ARBA00006739"/>
    </source>
</evidence>
<keyword evidence="8 9" id="KW-0472">Membrane</keyword>
<reference evidence="12" key="1">
    <citation type="journal article" date="2019" name="Int. J. Syst. Evol. Microbiol.">
        <title>The Global Catalogue of Microorganisms (GCM) 10K type strain sequencing project: providing services to taxonomists for standard genome sequencing and annotation.</title>
        <authorList>
            <consortium name="The Broad Institute Genomics Platform"/>
            <consortium name="The Broad Institute Genome Sequencing Center for Infectious Disease"/>
            <person name="Wu L."/>
            <person name="Ma J."/>
        </authorList>
    </citation>
    <scope>NUCLEOTIDE SEQUENCE [LARGE SCALE GENOMIC DNA]</scope>
    <source>
        <strain evidence="12">CCUG 54523</strain>
    </source>
</reference>
<evidence type="ECO:0000256" key="5">
    <source>
        <dbReference type="ARBA" id="ARBA00022692"/>
    </source>
</evidence>
<evidence type="ECO:0000256" key="8">
    <source>
        <dbReference type="ARBA" id="ARBA00023136"/>
    </source>
</evidence>
<keyword evidence="12" id="KW-1185">Reference proteome</keyword>
<keyword evidence="4 11" id="KW-0808">Transferase</keyword>
<protein>
    <submittedName>
        <fullName evidence="11">Glycosyltransferase</fullName>
        <ecNumber evidence="11">2.4.-.-</ecNumber>
    </submittedName>
</protein>
<evidence type="ECO:0000256" key="7">
    <source>
        <dbReference type="ARBA" id="ARBA00022989"/>
    </source>
</evidence>
<organism evidence="11 12">
    <name type="scientific">Microbacterium insulae</name>
    <dbReference type="NCBI Taxonomy" id="483014"/>
    <lineage>
        <taxon>Bacteria</taxon>
        <taxon>Bacillati</taxon>
        <taxon>Actinomycetota</taxon>
        <taxon>Actinomycetes</taxon>
        <taxon>Micrococcales</taxon>
        <taxon>Microbacteriaceae</taxon>
        <taxon>Microbacterium</taxon>
    </lineage>
</organism>
<sequence>MTADEEYVHRISVVIPVYQGERTLRGVIDEITGLTTAFTTAGGHRARVEEVVLAYDRGPDGSARVIRELAQEHPWIKPVWLSRNFGQHAATLAGMASSGGEWIATIDEDGQHDPRQIEVLLDRALAESADLVYAEPVNRAPHGFVRNTASKASKRTLESLLGGGPASHFNSFRLVLGEIGRSVAAYAGTGVYLDVALSWVASHVVTAPVTLRAEGDRPSGYSYRRLFAHFWRMVLTSGTRGLRLVTAVGVIFFVGGILFALYLTIARFVSGDIPEGWTSQMVLTALGTGVILVSLGIIAEYLGVAVGSALGKPAYLIVRDPASGPLGHAAPRPPRSIDPE</sequence>
<evidence type="ECO:0000256" key="6">
    <source>
        <dbReference type="ARBA" id="ARBA00022985"/>
    </source>
</evidence>
<dbReference type="Pfam" id="PF00535">
    <property type="entry name" value="Glycos_transf_2"/>
    <property type="match status" value="1"/>
</dbReference>
<dbReference type="InterPro" id="IPR029044">
    <property type="entry name" value="Nucleotide-diphossugar_trans"/>
</dbReference>